<dbReference type="Pfam" id="PF10633">
    <property type="entry name" value="NPCBM_assoc"/>
    <property type="match status" value="1"/>
</dbReference>
<evidence type="ECO:0000256" key="1">
    <source>
        <dbReference type="SAM" id="Phobius"/>
    </source>
</evidence>
<dbReference type="RefSeq" id="WP_315623465.1">
    <property type="nucleotide sequence ID" value="NZ_JAUHMF010000001.1"/>
</dbReference>
<comment type="caution">
    <text evidence="4">The sequence shown here is derived from an EMBL/GenBank/DDBJ whole genome shotgun (WGS) entry which is preliminary data.</text>
</comment>
<keyword evidence="1" id="KW-0472">Membrane</keyword>
<keyword evidence="5" id="KW-1185">Reference proteome</keyword>
<reference evidence="4 5" key="1">
    <citation type="submission" date="2023-07" db="EMBL/GenBank/DDBJ databases">
        <title>Novel species of Thermanaerothrix with wide hydrolytic capabilities.</title>
        <authorList>
            <person name="Zayulina K.S."/>
            <person name="Podosokorskaya O.A."/>
            <person name="Elcheninov A.G."/>
        </authorList>
    </citation>
    <scope>NUCLEOTIDE SEQUENCE [LARGE SCALE GENOMIC DNA]</scope>
    <source>
        <strain evidence="4 5">4228-RoL</strain>
    </source>
</reference>
<evidence type="ECO:0000313" key="4">
    <source>
        <dbReference type="EMBL" id="MDT8896866.1"/>
    </source>
</evidence>
<organism evidence="4 5">
    <name type="scientific">Thermanaerothrix solaris</name>
    <dbReference type="NCBI Taxonomy" id="3058434"/>
    <lineage>
        <taxon>Bacteria</taxon>
        <taxon>Bacillati</taxon>
        <taxon>Chloroflexota</taxon>
        <taxon>Anaerolineae</taxon>
        <taxon>Anaerolineales</taxon>
        <taxon>Anaerolineaceae</taxon>
        <taxon>Thermanaerothrix</taxon>
    </lineage>
</organism>
<keyword evidence="2" id="KW-0732">Signal</keyword>
<feature type="signal peptide" evidence="2">
    <location>
        <begin position="1"/>
        <end position="28"/>
    </location>
</feature>
<dbReference type="Gene3D" id="2.60.40.10">
    <property type="entry name" value="Immunoglobulins"/>
    <property type="match status" value="3"/>
</dbReference>
<keyword evidence="1" id="KW-1133">Transmembrane helix</keyword>
<feature type="transmembrane region" description="Helical" evidence="1">
    <location>
        <begin position="368"/>
        <end position="388"/>
    </location>
</feature>
<sequence>MKRHIVNLFLALGLALLSTVSVVFPALAQDLSPNSNSSNLTLYTSYPSIVVGPGETVSVDVHVRVASQPEVVHLEVTEVPEGWTATLRGGGKTVQAVYVQADSEVNLDLRLDQPKTITAGTYRVVVTARTANASAQLPIEITIKEKQPSRLTFDVDLPVLRGSPSTTFRYSVTLKNEGDDEITVNLSANAPRGFQVNFRYGGQDVTSLPLGAKESKSITVEAQPLVDITAGSYPITIIAQGNDVQASLDLTAEVTGQPSLSITTPDGRLSGQVYTGRETSIKLVVQNTGSAPAQGVKLSASAPSGWTVTFDPEVVEEIAANGQAEVTIKVKPADNAIAGDYMLTLRATPSQGASKSVDFRITVLTSTLWGITGVILIAVAVGVVMLAVTRFGRR</sequence>
<keyword evidence="1" id="KW-0812">Transmembrane</keyword>
<dbReference type="Proteomes" id="UP001254165">
    <property type="component" value="Unassembled WGS sequence"/>
</dbReference>
<feature type="domain" description="Alpha-galactosidase NEW3" evidence="3">
    <location>
        <begin position="275"/>
        <end position="348"/>
    </location>
</feature>
<evidence type="ECO:0000313" key="5">
    <source>
        <dbReference type="Proteomes" id="UP001254165"/>
    </source>
</evidence>
<gene>
    <name evidence="4" type="ORF">QYE77_01195</name>
</gene>
<dbReference type="EMBL" id="JAUHMF010000001">
    <property type="protein sequence ID" value="MDT8896866.1"/>
    <property type="molecule type" value="Genomic_DNA"/>
</dbReference>
<dbReference type="InterPro" id="IPR018905">
    <property type="entry name" value="A-galactase_NEW3"/>
</dbReference>
<dbReference type="PANTHER" id="PTHR39198">
    <property type="entry name" value="HYPOTHETICAL MEMBRANE PROTEIN, CONSERVED"/>
    <property type="match status" value="1"/>
</dbReference>
<name>A0ABU3NJ33_9CHLR</name>
<dbReference type="PANTHER" id="PTHR39198:SF1">
    <property type="entry name" value="ALPHA-GALACTOSIDASE NEW3 DOMAIN-CONTAINING PROTEIN"/>
    <property type="match status" value="1"/>
</dbReference>
<accession>A0ABU3NJ33</accession>
<protein>
    <submittedName>
        <fullName evidence="4">NEW3 domain-containing protein</fullName>
    </submittedName>
</protein>
<proteinExistence type="predicted"/>
<evidence type="ECO:0000259" key="3">
    <source>
        <dbReference type="Pfam" id="PF10633"/>
    </source>
</evidence>
<feature type="chain" id="PRO_5046157898" evidence="2">
    <location>
        <begin position="29"/>
        <end position="394"/>
    </location>
</feature>
<dbReference type="InterPro" id="IPR013783">
    <property type="entry name" value="Ig-like_fold"/>
</dbReference>
<evidence type="ECO:0000256" key="2">
    <source>
        <dbReference type="SAM" id="SignalP"/>
    </source>
</evidence>